<dbReference type="RefSeq" id="WP_206254322.1">
    <property type="nucleotide sequence ID" value="NZ_CP071060.1"/>
</dbReference>
<dbReference type="PANTHER" id="PTHR30290:SF38">
    <property type="entry name" value="D,D-DIPEPTIDE-BINDING PERIPLASMIC PROTEIN DDPA-RELATED"/>
    <property type="match status" value="1"/>
</dbReference>
<dbReference type="Gene3D" id="3.10.105.10">
    <property type="entry name" value="Dipeptide-binding Protein, Domain 3"/>
    <property type="match status" value="1"/>
</dbReference>
<name>A0ABX7M4L0_9RHOO</name>
<evidence type="ECO:0000313" key="6">
    <source>
        <dbReference type="Proteomes" id="UP000663570"/>
    </source>
</evidence>
<evidence type="ECO:0000259" key="4">
    <source>
        <dbReference type="Pfam" id="PF00496"/>
    </source>
</evidence>
<dbReference type="Gene3D" id="3.40.190.10">
    <property type="entry name" value="Periplasmic binding protein-like II"/>
    <property type="match status" value="1"/>
</dbReference>
<dbReference type="PROSITE" id="PS01040">
    <property type="entry name" value="SBP_BACTERIAL_5"/>
    <property type="match status" value="1"/>
</dbReference>
<accession>A0ABX7M4L0</accession>
<evidence type="ECO:0000256" key="2">
    <source>
        <dbReference type="ARBA" id="ARBA00022729"/>
    </source>
</evidence>
<evidence type="ECO:0000256" key="3">
    <source>
        <dbReference type="SAM" id="SignalP"/>
    </source>
</evidence>
<dbReference type="InterPro" id="IPR030678">
    <property type="entry name" value="Peptide/Ni-bd"/>
</dbReference>
<comment type="similarity">
    <text evidence="1">Belongs to the bacterial solute-binding protein 5 family.</text>
</comment>
<dbReference type="PANTHER" id="PTHR30290">
    <property type="entry name" value="PERIPLASMIC BINDING COMPONENT OF ABC TRANSPORTER"/>
    <property type="match status" value="1"/>
</dbReference>
<dbReference type="Pfam" id="PF00496">
    <property type="entry name" value="SBP_bac_5"/>
    <property type="match status" value="1"/>
</dbReference>
<evidence type="ECO:0000256" key="1">
    <source>
        <dbReference type="ARBA" id="ARBA00005695"/>
    </source>
</evidence>
<evidence type="ECO:0000313" key="5">
    <source>
        <dbReference type="EMBL" id="QSI76689.1"/>
    </source>
</evidence>
<dbReference type="InterPro" id="IPR023765">
    <property type="entry name" value="SBP_5_CS"/>
</dbReference>
<feature type="domain" description="Solute-binding protein family 5" evidence="4">
    <location>
        <begin position="66"/>
        <end position="447"/>
    </location>
</feature>
<keyword evidence="2 3" id="KW-0732">Signal</keyword>
<feature type="signal peptide" evidence="3">
    <location>
        <begin position="1"/>
        <end position="21"/>
    </location>
</feature>
<dbReference type="InterPro" id="IPR039424">
    <property type="entry name" value="SBP_5"/>
</dbReference>
<dbReference type="Gene3D" id="3.90.76.10">
    <property type="entry name" value="Dipeptide-binding Protein, Domain 1"/>
    <property type="match status" value="1"/>
</dbReference>
<organism evidence="5 6">
    <name type="scientific">Niveibacterium microcysteis</name>
    <dbReference type="NCBI Taxonomy" id="2811415"/>
    <lineage>
        <taxon>Bacteria</taxon>
        <taxon>Pseudomonadati</taxon>
        <taxon>Pseudomonadota</taxon>
        <taxon>Betaproteobacteria</taxon>
        <taxon>Rhodocyclales</taxon>
        <taxon>Rhodocyclaceae</taxon>
        <taxon>Niveibacterium</taxon>
    </lineage>
</organism>
<keyword evidence="6" id="KW-1185">Reference proteome</keyword>
<sequence>MRRTHLTLLIAGLLALAPAHAAKTLVYCAEGSPESLTRLFANGQNTADAGAQIADTLLDFKPGTAELQPALAESWTISPDGLSYTFKLRRGVKFHRSASFTPSRDFTADDVLFTWNRQADKSHPYHTLAGNLAFVQFNNLRMDENVARLEKLDDYTIRFVLKKPEAPFLTRMSFDMLGIQSAEYAAKLSAAGMPDKLDREPIGTGPFQFAGYQKDTAIRYKAFDQHWRGRPKIDALVFSIVPDAAVQFAKLKTGECHVSTSVKPADVAQIEKTPGLNLVQQPGLNTGYIALNTQKKPFTDARVRQALDLAIDRAAILGAVYQGRATLAKSLLPPAYWAADAKLPALAYAPDKAKTLLASAGYPQGFDMELWYLPVVRPHNPDGKRMAEMIQADLAKIGVRVKLATFEWGEYLKRSRAGEHQAVMFGWLSGNGEPDNYFEPLLSCDAAKSGGNLARWCDPAFEDLLQRARRTSERAERTKLYAKAQEALREAVPQLLIAHGNRFGVTRKEVTGFVLEPTYGLNFQNVDLAR</sequence>
<dbReference type="EMBL" id="CP071060">
    <property type="protein sequence ID" value="QSI76689.1"/>
    <property type="molecule type" value="Genomic_DNA"/>
</dbReference>
<dbReference type="SUPFAM" id="SSF53850">
    <property type="entry name" value="Periplasmic binding protein-like II"/>
    <property type="match status" value="1"/>
</dbReference>
<feature type="chain" id="PRO_5047034555" evidence="3">
    <location>
        <begin position="22"/>
        <end position="530"/>
    </location>
</feature>
<gene>
    <name evidence="5" type="ORF">JY500_19870</name>
</gene>
<reference evidence="5 6" key="1">
    <citation type="submission" date="2021-02" db="EMBL/GenBank/DDBJ databases">
        <title>Niveibacterium changnyeongensis HC41.</title>
        <authorList>
            <person name="Kang M."/>
        </authorList>
    </citation>
    <scope>NUCLEOTIDE SEQUENCE [LARGE SCALE GENOMIC DNA]</scope>
    <source>
        <strain evidence="5 6">HC41</strain>
    </source>
</reference>
<dbReference type="Proteomes" id="UP000663570">
    <property type="component" value="Chromosome"/>
</dbReference>
<dbReference type="PIRSF" id="PIRSF002741">
    <property type="entry name" value="MppA"/>
    <property type="match status" value="1"/>
</dbReference>
<dbReference type="CDD" id="cd08493">
    <property type="entry name" value="PBP2_DppA_like"/>
    <property type="match status" value="1"/>
</dbReference>
<proteinExistence type="inferred from homology"/>
<dbReference type="InterPro" id="IPR000914">
    <property type="entry name" value="SBP_5_dom"/>
</dbReference>
<protein>
    <submittedName>
        <fullName evidence="5">ABC transporter substrate-binding protein</fullName>
    </submittedName>
</protein>